<keyword evidence="3" id="KW-1185">Reference proteome</keyword>
<gene>
    <name evidence="2" type="ORF">PSTT_05752</name>
</gene>
<dbReference type="VEuPathDB" id="FungiDB:PSTT_05752"/>
<dbReference type="Proteomes" id="UP000239156">
    <property type="component" value="Unassembled WGS sequence"/>
</dbReference>
<dbReference type="InterPro" id="IPR012337">
    <property type="entry name" value="RNaseH-like_sf"/>
</dbReference>
<feature type="compositionally biased region" description="Low complexity" evidence="1">
    <location>
        <begin position="492"/>
        <end position="510"/>
    </location>
</feature>
<dbReference type="InterPro" id="IPR052717">
    <property type="entry name" value="Vacuolar_transposase_reg"/>
</dbReference>
<dbReference type="EMBL" id="PKSL01000043">
    <property type="protein sequence ID" value="POW10841.1"/>
    <property type="molecule type" value="Genomic_DNA"/>
</dbReference>
<reference evidence="2" key="1">
    <citation type="submission" date="2017-12" db="EMBL/GenBank/DDBJ databases">
        <title>Gene loss provides genomic basis for host adaptation in cereal stripe rust fungi.</title>
        <authorList>
            <person name="Xia C."/>
        </authorList>
    </citation>
    <scope>NUCLEOTIDE SEQUENCE [LARGE SCALE GENOMIC DNA]</scope>
    <source>
        <strain evidence="2">93-210</strain>
    </source>
</reference>
<feature type="region of interest" description="Disordered" evidence="1">
    <location>
        <begin position="490"/>
        <end position="510"/>
    </location>
</feature>
<dbReference type="VEuPathDB" id="FungiDB:PSHT_12929"/>
<dbReference type="PANTHER" id="PTHR46169">
    <property type="entry name" value="DNA REPLICATION-RELATED ELEMENT FACTOR, ISOFORM A"/>
    <property type="match status" value="1"/>
</dbReference>
<sequence length="510" mass="57144">MASGTVGGYPAPDDSETNEGNGLTTPNSTQAPPPTDEEQLQRARSTYTNGISESYKHYLTPELSTQLDKHGRQMIAYPCKLCGQPISRPTSDSSCSNLNKHVAACILQHKGSKNTQSLANLGITGTGDINVKEVSQLCAIWCAKAAQPFSALVDESHWALLQPTINKHLPSQRAVSRDIHMLYSAIQQNCKAVLNGHCTWRGCVAVPKRFRHPWSRHIPIGELASGKSKLEAMPLDFVCLSQRHTGEYLAETICGIVSDNASNNAVMVRELKKQKWDRFKGEGQWFRGISKKLRYSPNSKAEFIKICGDKGCSTPHTVERDVYTRWDSTYIQLVSIIRCKDAILEWQRHKQHGVARRYYLDQSDINLAQDLAAALNLFYEITQQVSISGSPRLSNTVVFIDQITDHLSSAISSPTYPPSLRNACRLGLKITNKYCSLSDTSPLYRIAIILHPSFRDKYFKLANWEPEWVTEAIRLAREMWVLFYKPKPVEWTPSSSSTNNRPKSSMLAGL</sequence>
<dbReference type="PANTHER" id="PTHR46169:SF15">
    <property type="entry name" value="INNER CENTROMERE PROTEIN A-LIKE ISOFORM X1-RELATED"/>
    <property type="match status" value="1"/>
</dbReference>
<dbReference type="GO" id="GO:0005634">
    <property type="term" value="C:nucleus"/>
    <property type="evidence" value="ECO:0007669"/>
    <property type="project" value="TreeGrafter"/>
</dbReference>
<protein>
    <submittedName>
        <fullName evidence="2">Uncharacterized protein</fullName>
    </submittedName>
</protein>
<accession>A0A2S4VMS0</accession>
<dbReference type="VEuPathDB" id="FungiDB:PSHT_14607"/>
<dbReference type="SUPFAM" id="SSF53098">
    <property type="entry name" value="Ribonuclease H-like"/>
    <property type="match status" value="1"/>
</dbReference>
<organism evidence="2 3">
    <name type="scientific">Puccinia striiformis</name>
    <dbReference type="NCBI Taxonomy" id="27350"/>
    <lineage>
        <taxon>Eukaryota</taxon>
        <taxon>Fungi</taxon>
        <taxon>Dikarya</taxon>
        <taxon>Basidiomycota</taxon>
        <taxon>Pucciniomycotina</taxon>
        <taxon>Pucciniomycetes</taxon>
        <taxon>Pucciniales</taxon>
        <taxon>Pucciniaceae</taxon>
        <taxon>Puccinia</taxon>
    </lineage>
</organism>
<feature type="region of interest" description="Disordered" evidence="1">
    <location>
        <begin position="1"/>
        <end position="44"/>
    </location>
</feature>
<name>A0A2S4VMS0_9BASI</name>
<dbReference type="AlphaFoldDB" id="A0A2S4VMS0"/>
<evidence type="ECO:0000256" key="1">
    <source>
        <dbReference type="SAM" id="MobiDB-lite"/>
    </source>
</evidence>
<proteinExistence type="predicted"/>
<evidence type="ECO:0000313" key="2">
    <source>
        <dbReference type="EMBL" id="POW10841.1"/>
    </source>
</evidence>
<feature type="compositionally biased region" description="Polar residues" evidence="1">
    <location>
        <begin position="18"/>
        <end position="30"/>
    </location>
</feature>
<dbReference type="GO" id="GO:0006357">
    <property type="term" value="P:regulation of transcription by RNA polymerase II"/>
    <property type="evidence" value="ECO:0007669"/>
    <property type="project" value="TreeGrafter"/>
</dbReference>
<comment type="caution">
    <text evidence="2">The sequence shown here is derived from an EMBL/GenBank/DDBJ whole genome shotgun (WGS) entry which is preliminary data.</text>
</comment>
<evidence type="ECO:0000313" key="3">
    <source>
        <dbReference type="Proteomes" id="UP000239156"/>
    </source>
</evidence>